<dbReference type="PANTHER" id="PTHR48043:SF145">
    <property type="entry name" value="FI06409P-RELATED"/>
    <property type="match status" value="1"/>
</dbReference>
<evidence type="ECO:0000256" key="4">
    <source>
        <dbReference type="RuleBase" id="RU003718"/>
    </source>
</evidence>
<comment type="catalytic activity">
    <reaction evidence="5">
        <text>glucuronate acceptor + UDP-alpha-D-glucuronate = acceptor beta-D-glucuronoside + UDP + H(+)</text>
        <dbReference type="Rhea" id="RHEA:21032"/>
        <dbReference type="ChEBI" id="CHEBI:15378"/>
        <dbReference type="ChEBI" id="CHEBI:58052"/>
        <dbReference type="ChEBI" id="CHEBI:58223"/>
        <dbReference type="ChEBI" id="CHEBI:132367"/>
        <dbReference type="ChEBI" id="CHEBI:132368"/>
        <dbReference type="EC" id="2.4.1.17"/>
    </reaction>
</comment>
<feature type="transmembrane region" description="Helical" evidence="5">
    <location>
        <begin position="471"/>
        <end position="499"/>
    </location>
</feature>
<organism evidence="6 7">
    <name type="scientific">Cardiocondyla obscurior</name>
    <dbReference type="NCBI Taxonomy" id="286306"/>
    <lineage>
        <taxon>Eukaryota</taxon>
        <taxon>Metazoa</taxon>
        <taxon>Ecdysozoa</taxon>
        <taxon>Arthropoda</taxon>
        <taxon>Hexapoda</taxon>
        <taxon>Insecta</taxon>
        <taxon>Pterygota</taxon>
        <taxon>Neoptera</taxon>
        <taxon>Endopterygota</taxon>
        <taxon>Hymenoptera</taxon>
        <taxon>Apocrita</taxon>
        <taxon>Aculeata</taxon>
        <taxon>Formicoidea</taxon>
        <taxon>Formicidae</taxon>
        <taxon>Myrmicinae</taxon>
        <taxon>Cardiocondyla</taxon>
    </lineage>
</organism>
<dbReference type="GO" id="GO:0015020">
    <property type="term" value="F:glucuronosyltransferase activity"/>
    <property type="evidence" value="ECO:0007669"/>
    <property type="project" value="UniProtKB-EC"/>
</dbReference>
<dbReference type="InterPro" id="IPR035595">
    <property type="entry name" value="UDP_glycos_trans_CS"/>
</dbReference>
<keyword evidence="5" id="KW-1133">Transmembrane helix</keyword>
<protein>
    <recommendedName>
        <fullName evidence="5">UDP-glucuronosyltransferase</fullName>
        <ecNumber evidence="5">2.4.1.17</ecNumber>
    </recommendedName>
</protein>
<dbReference type="Gene3D" id="3.40.50.2000">
    <property type="entry name" value="Glycogen Phosphorylase B"/>
    <property type="match status" value="2"/>
</dbReference>
<comment type="similarity">
    <text evidence="1 4">Belongs to the UDP-glycosyltransferase family.</text>
</comment>
<dbReference type="Pfam" id="PF00201">
    <property type="entry name" value="UDPGT"/>
    <property type="match status" value="1"/>
</dbReference>
<comment type="subcellular location">
    <subcellularLocation>
        <location evidence="5">Membrane</location>
        <topology evidence="5">Single-pass membrane protein</topology>
    </subcellularLocation>
</comment>
<dbReference type="Proteomes" id="UP001430953">
    <property type="component" value="Unassembled WGS sequence"/>
</dbReference>
<dbReference type="FunFam" id="3.40.50.2000:FF:000050">
    <property type="entry name" value="UDP-glucuronosyltransferase"/>
    <property type="match status" value="1"/>
</dbReference>
<keyword evidence="5" id="KW-0472">Membrane</keyword>
<dbReference type="InterPro" id="IPR002213">
    <property type="entry name" value="UDP_glucos_trans"/>
</dbReference>
<evidence type="ECO:0000313" key="6">
    <source>
        <dbReference type="EMBL" id="KAL0123312.1"/>
    </source>
</evidence>
<dbReference type="EC" id="2.4.1.17" evidence="5"/>
<sequence>MRVLSVIFFSLYFFVVCHAYRILGLFPFQAKSHFIMFEQLMKGLARKGHQVDVVSKFPLTKPYPNYTDIVTLPTPMVLVNNMTFEFMHQLLGANPTYAISTVGGNDLCEYLGNPAIKELAQPRDPPYDAVLIEVFGAHCFAIIAHILNIPLIGISTTSLYPWLPPMIAQPEDLALVPSNVLNFHGRMNFWQRLNNVVRTFWDKLYFDYLTRREQDRIIREHFGPDMPSVRELEKKLSLVLINSHITLNGIQSRTPAAVDVGGLHVHDNEQTLKPELEKWMNDSTDGFIYFTFGSMMVIESFPQEFLKVLYASLGKIAPTRVLMKIPNPDRLPPHLPENIYVSPWMPQIKILKHPNIRAFITHGGLMGTQEAIAYGVPMIGIPLFADQFTNVDKYVAKNIAIRLDIQTITEERMDAALNAILRNPLYRETARNLSRQFLDRPLNAIDTATYWIEYVIKYGEDSLRSPAMDMFWWQLSLVDVIGFLLLCAITVIAITIFVIRLTLKMINDNYNSSLHLKKTS</sequence>
<comment type="caution">
    <text evidence="6">The sequence shown here is derived from an EMBL/GenBank/DDBJ whole genome shotgun (WGS) entry which is preliminary data.</text>
</comment>
<dbReference type="SUPFAM" id="SSF53756">
    <property type="entry name" value="UDP-Glycosyltransferase/glycogen phosphorylase"/>
    <property type="match status" value="1"/>
</dbReference>
<keyword evidence="3 4" id="KW-0808">Transferase</keyword>
<dbReference type="CDD" id="cd03784">
    <property type="entry name" value="GT1_Gtf-like"/>
    <property type="match status" value="1"/>
</dbReference>
<keyword evidence="2 4" id="KW-0328">Glycosyltransferase</keyword>
<evidence type="ECO:0000256" key="2">
    <source>
        <dbReference type="ARBA" id="ARBA00022676"/>
    </source>
</evidence>
<dbReference type="InterPro" id="IPR050271">
    <property type="entry name" value="UDP-glycosyltransferase"/>
</dbReference>
<reference evidence="6 7" key="1">
    <citation type="submission" date="2023-03" db="EMBL/GenBank/DDBJ databases">
        <title>High recombination rates correlate with genetic variation in Cardiocondyla obscurior ants.</title>
        <authorList>
            <person name="Errbii M."/>
        </authorList>
    </citation>
    <scope>NUCLEOTIDE SEQUENCE [LARGE SCALE GENOMIC DNA]</scope>
    <source>
        <strain evidence="6">Alpha-2009</strain>
        <tissue evidence="6">Whole body</tissue>
    </source>
</reference>
<dbReference type="GO" id="GO:0016020">
    <property type="term" value="C:membrane"/>
    <property type="evidence" value="ECO:0007669"/>
    <property type="project" value="UniProtKB-SubCell"/>
</dbReference>
<evidence type="ECO:0000256" key="3">
    <source>
        <dbReference type="ARBA" id="ARBA00022679"/>
    </source>
</evidence>
<dbReference type="EMBL" id="JADYXP020000005">
    <property type="protein sequence ID" value="KAL0123312.1"/>
    <property type="molecule type" value="Genomic_DNA"/>
</dbReference>
<keyword evidence="5" id="KW-0812">Transmembrane</keyword>
<gene>
    <name evidence="6" type="ORF">PUN28_005685</name>
</gene>
<keyword evidence="7" id="KW-1185">Reference proteome</keyword>
<evidence type="ECO:0000313" key="7">
    <source>
        <dbReference type="Proteomes" id="UP001430953"/>
    </source>
</evidence>
<accession>A0AAW2GAL8</accession>
<dbReference type="PANTHER" id="PTHR48043">
    <property type="entry name" value="EG:EG0003.4 PROTEIN-RELATED"/>
    <property type="match status" value="1"/>
</dbReference>
<proteinExistence type="inferred from homology"/>
<dbReference type="AlphaFoldDB" id="A0AAW2GAL8"/>
<name>A0AAW2GAL8_9HYME</name>
<dbReference type="PROSITE" id="PS00375">
    <property type="entry name" value="UDPGT"/>
    <property type="match status" value="1"/>
</dbReference>
<evidence type="ECO:0000256" key="5">
    <source>
        <dbReference type="RuleBase" id="RU362059"/>
    </source>
</evidence>
<evidence type="ECO:0000256" key="1">
    <source>
        <dbReference type="ARBA" id="ARBA00009995"/>
    </source>
</evidence>